<dbReference type="STRING" id="888061.AXF15_12250"/>
<feature type="transmembrane region" description="Helical" evidence="1">
    <location>
        <begin position="142"/>
        <end position="159"/>
    </location>
</feature>
<dbReference type="Proteomes" id="UP000063964">
    <property type="component" value="Chromosome"/>
</dbReference>
<keyword evidence="3" id="KW-1185">Reference proteome</keyword>
<dbReference type="OrthoDB" id="411368at2"/>
<reference evidence="3" key="1">
    <citation type="submission" date="2016-02" db="EMBL/GenBank/DDBJ databases">
        <authorList>
            <person name="Holder M.E."/>
            <person name="Ajami N.J."/>
            <person name="Petrosino J.F."/>
        </authorList>
    </citation>
    <scope>NUCLEOTIDE SEQUENCE [LARGE SCALE GENOMIC DNA]</scope>
    <source>
        <strain evidence="3">DSM 12838</strain>
    </source>
</reference>
<dbReference type="EMBL" id="CP014230">
    <property type="protein sequence ID" value="AMD93795.1"/>
    <property type="molecule type" value="Genomic_DNA"/>
</dbReference>
<dbReference type="KEGG" id="doa:AXF15_12250"/>
<feature type="transmembrane region" description="Helical" evidence="1">
    <location>
        <begin position="54"/>
        <end position="84"/>
    </location>
</feature>
<dbReference type="Gene3D" id="1.10.1760.20">
    <property type="match status" value="1"/>
</dbReference>
<dbReference type="GO" id="GO:0016020">
    <property type="term" value="C:membrane"/>
    <property type="evidence" value="ECO:0007669"/>
    <property type="project" value="InterPro"/>
</dbReference>
<name>A0A0X8JRZ2_9BACT</name>
<proteinExistence type="predicted"/>
<dbReference type="RefSeq" id="WP_066608030.1">
    <property type="nucleotide sequence ID" value="NZ_CP014230.1"/>
</dbReference>
<dbReference type="PANTHER" id="PTHR37815:SF3">
    <property type="entry name" value="UPF0397 PROTEIN SPR0429"/>
    <property type="match status" value="1"/>
</dbReference>
<evidence type="ECO:0000313" key="2">
    <source>
        <dbReference type="EMBL" id="AMD93795.1"/>
    </source>
</evidence>
<dbReference type="AlphaFoldDB" id="A0A0X8JRZ2"/>
<evidence type="ECO:0008006" key="4">
    <source>
        <dbReference type="Google" id="ProtNLM"/>
    </source>
</evidence>
<dbReference type="Pfam" id="PF07155">
    <property type="entry name" value="ECF-ribofla_trS"/>
    <property type="match status" value="1"/>
</dbReference>
<protein>
    <recommendedName>
        <fullName evidence="4">ECF transporter S component</fullName>
    </recommendedName>
</protein>
<gene>
    <name evidence="2" type="ORF">AXF15_12250</name>
</gene>
<dbReference type="PANTHER" id="PTHR37815">
    <property type="entry name" value="UPF0397 PROTEIN BC_2624-RELATED"/>
    <property type="match status" value="1"/>
</dbReference>
<keyword evidence="1" id="KW-1133">Transmembrane helix</keyword>
<organism evidence="2 3">
    <name type="scientific">Desulfomicrobium orale DSM 12838</name>
    <dbReference type="NCBI Taxonomy" id="888061"/>
    <lineage>
        <taxon>Bacteria</taxon>
        <taxon>Pseudomonadati</taxon>
        <taxon>Thermodesulfobacteriota</taxon>
        <taxon>Desulfovibrionia</taxon>
        <taxon>Desulfovibrionales</taxon>
        <taxon>Desulfomicrobiaceae</taxon>
        <taxon>Desulfomicrobium</taxon>
    </lineage>
</organism>
<dbReference type="InterPro" id="IPR009825">
    <property type="entry name" value="ECF_substrate-spec-like"/>
</dbReference>
<keyword evidence="1" id="KW-0812">Transmembrane</keyword>
<accession>A0A0X8JRZ2</accession>
<feature type="transmembrane region" description="Helical" evidence="1">
    <location>
        <begin position="105"/>
        <end position="122"/>
    </location>
</feature>
<evidence type="ECO:0000313" key="3">
    <source>
        <dbReference type="Proteomes" id="UP000063964"/>
    </source>
</evidence>
<evidence type="ECO:0000256" key="1">
    <source>
        <dbReference type="SAM" id="Phobius"/>
    </source>
</evidence>
<keyword evidence="1" id="KW-0472">Membrane</keyword>
<sequence length="165" mass="16503">MRNIRIAALSIIALTCLATLLIRIPLPSRGYFNVGDVAVVFGGMVLGCMRPGQGVWWALAACGTGSALADILGGFAVFAPLTFAAKGIEGAFAAAAASRSKAGRILLLGLGGLGMVGVYFIGETLMPNIGLQGAVAEIPSNLIQAIGGAAGGLLAAGTLKKTGLF</sequence>